<organism evidence="2 3">
    <name type="scientific">Halopseudomonas formosensis</name>
    <dbReference type="NCBI Taxonomy" id="1002526"/>
    <lineage>
        <taxon>Bacteria</taxon>
        <taxon>Pseudomonadati</taxon>
        <taxon>Pseudomonadota</taxon>
        <taxon>Gammaproteobacteria</taxon>
        <taxon>Pseudomonadales</taxon>
        <taxon>Pseudomonadaceae</taxon>
        <taxon>Halopseudomonas</taxon>
    </lineage>
</organism>
<reference evidence="2 3" key="1">
    <citation type="submission" date="2016-10" db="EMBL/GenBank/DDBJ databases">
        <authorList>
            <person name="de Groot N.N."/>
        </authorList>
    </citation>
    <scope>NUCLEOTIDE SEQUENCE [LARGE SCALE GENOMIC DNA]</scope>
    <source>
        <strain evidence="2 3">JCM 18415</strain>
    </source>
</reference>
<gene>
    <name evidence="2" type="ORF">SAMN05216578_1051</name>
</gene>
<dbReference type="InterPro" id="IPR019267">
    <property type="entry name" value="CRISPR-assoc_Cas6_C"/>
</dbReference>
<feature type="domain" description="CRISPR-associated protein Cas6 C-terminal" evidence="1">
    <location>
        <begin position="183"/>
        <end position="307"/>
    </location>
</feature>
<accession>A0A1I6BN72</accession>
<evidence type="ECO:0000313" key="3">
    <source>
        <dbReference type="Proteomes" id="UP000242815"/>
    </source>
</evidence>
<proteinExistence type="predicted"/>
<dbReference type="Gene3D" id="3.30.70.1900">
    <property type="match status" value="1"/>
</dbReference>
<name>A0A1I6BN72_9GAMM</name>
<protein>
    <submittedName>
        <fullName evidence="2">Uncharacterized conserved protein</fullName>
    </submittedName>
</protein>
<dbReference type="Pfam" id="PF10040">
    <property type="entry name" value="CRISPR_Cas6"/>
    <property type="match status" value="1"/>
</dbReference>
<sequence>MLGEIQLARYRFHCKVITPLQLPAYAGSTLRGVFGHALRQQACLMRARSCDGCTMLAACPYPQLFEPQRLTRPAGAPPLLAPYAIEAAFSSEAAAAQKWHSYRPGENYQFDMVLMTPQAIQQLPLIIASWRQAFGRGLGRGDGQAELLRVELISAEDREEPVPAVHASNLTIPEFSAAEDVLLHLETPLRLEQQGRRIGERELTPGIFLRHLIRRVGFLLGVQRPNLFPLEQVHQLNALADKVQGGERQLQWCDWSRYSTRQKQKMTLGGLVGHWQLQEVPEQLLPFIYLGQWLHVGKECAFGLGKYRWIKASQAGADILYQRV</sequence>
<evidence type="ECO:0000259" key="1">
    <source>
        <dbReference type="Pfam" id="PF10040"/>
    </source>
</evidence>
<dbReference type="EMBL" id="FOYD01000005">
    <property type="protein sequence ID" value="SFQ82267.1"/>
    <property type="molecule type" value="Genomic_DNA"/>
</dbReference>
<dbReference type="Proteomes" id="UP000242815">
    <property type="component" value="Unassembled WGS sequence"/>
</dbReference>
<evidence type="ECO:0000313" key="2">
    <source>
        <dbReference type="EMBL" id="SFQ82267.1"/>
    </source>
</evidence>
<dbReference type="AlphaFoldDB" id="A0A1I6BN72"/>
<dbReference type="RefSeq" id="WP_090538702.1">
    <property type="nucleotide sequence ID" value="NZ_FOYD01000005.1"/>
</dbReference>
<dbReference type="STRING" id="1002526.SAMN05216578_1051"/>
<dbReference type="OrthoDB" id="9787241at2"/>